<dbReference type="PANTHER" id="PTHR43466">
    <property type="entry name" value="2-OXO-4-HYDROXY-4-CARBOXY-5-UREIDOIMIDAZOLINE DECARBOXYLASE-RELATED"/>
    <property type="match status" value="1"/>
</dbReference>
<comment type="pathway">
    <text evidence="2">Purine metabolism; urate degradation; (S)-allantoin from urate: step 3/3.</text>
</comment>
<accession>A0A2Y8ZUX1</accession>
<dbReference type="NCBIfam" id="TIGR03180">
    <property type="entry name" value="UraD_2"/>
    <property type="match status" value="1"/>
</dbReference>
<comment type="catalytic activity">
    <reaction evidence="1">
        <text>5-hydroxy-2-oxo-4-ureido-2,5-dihydro-1H-imidazole-5-carboxylate + H(+) = (S)-allantoin + CO2</text>
        <dbReference type="Rhea" id="RHEA:26301"/>
        <dbReference type="ChEBI" id="CHEBI:15378"/>
        <dbReference type="ChEBI" id="CHEBI:15678"/>
        <dbReference type="ChEBI" id="CHEBI:16526"/>
        <dbReference type="ChEBI" id="CHEBI:58639"/>
        <dbReference type="EC" id="4.1.1.97"/>
    </reaction>
</comment>
<dbReference type="EMBL" id="UESZ01000001">
    <property type="protein sequence ID" value="SSA36210.1"/>
    <property type="molecule type" value="Genomic_DNA"/>
</dbReference>
<gene>
    <name evidence="9" type="ORF">SAMN04489750_3595</name>
</gene>
<feature type="region of interest" description="Disordered" evidence="7">
    <location>
        <begin position="78"/>
        <end position="97"/>
    </location>
</feature>
<dbReference type="Gene3D" id="1.10.3330.10">
    <property type="entry name" value="Oxo-4-hydroxy-4-carboxy-5-ureidoimidazoline decarboxylase"/>
    <property type="match status" value="1"/>
</dbReference>
<evidence type="ECO:0000256" key="2">
    <source>
        <dbReference type="ARBA" id="ARBA00004754"/>
    </source>
</evidence>
<dbReference type="EC" id="4.1.1.97" evidence="3"/>
<evidence type="ECO:0000256" key="7">
    <source>
        <dbReference type="SAM" id="MobiDB-lite"/>
    </source>
</evidence>
<dbReference type="InterPro" id="IPR018020">
    <property type="entry name" value="OHCU_decarboxylase"/>
</dbReference>
<reference evidence="10" key="1">
    <citation type="submission" date="2016-10" db="EMBL/GenBank/DDBJ databases">
        <authorList>
            <person name="Varghese N."/>
            <person name="Submissions S."/>
        </authorList>
    </citation>
    <scope>NUCLEOTIDE SEQUENCE [LARGE SCALE GENOMIC DNA]</scope>
    <source>
        <strain evidence="10">DSM 22951</strain>
    </source>
</reference>
<protein>
    <recommendedName>
        <fullName evidence="3">2-oxo-4-hydroxy-4-carboxy-5-ureidoimidazoline decarboxylase</fullName>
        <ecNumber evidence="3">4.1.1.97</ecNumber>
    </recommendedName>
</protein>
<organism evidence="9 10">
    <name type="scientific">Branchiibius hedensis</name>
    <dbReference type="NCBI Taxonomy" id="672460"/>
    <lineage>
        <taxon>Bacteria</taxon>
        <taxon>Bacillati</taxon>
        <taxon>Actinomycetota</taxon>
        <taxon>Actinomycetes</taxon>
        <taxon>Micrococcales</taxon>
        <taxon>Dermacoccaceae</taxon>
        <taxon>Branchiibius</taxon>
    </lineage>
</organism>
<dbReference type="PANTHER" id="PTHR43466:SF1">
    <property type="entry name" value="2-OXO-4-HYDROXY-4-CARBOXY-5-UREIDOIMIDAZOLINE DECARBOXYLASE-RELATED"/>
    <property type="match status" value="1"/>
</dbReference>
<dbReference type="GO" id="GO:0051997">
    <property type="term" value="F:2-oxo-4-hydroxy-4-carboxy-5-ureidoimidazoline decarboxylase activity"/>
    <property type="evidence" value="ECO:0007669"/>
    <property type="project" value="UniProtKB-EC"/>
</dbReference>
<evidence type="ECO:0000256" key="3">
    <source>
        <dbReference type="ARBA" id="ARBA00012257"/>
    </source>
</evidence>
<dbReference type="GO" id="GO:0019628">
    <property type="term" value="P:urate catabolic process"/>
    <property type="evidence" value="ECO:0007669"/>
    <property type="project" value="TreeGrafter"/>
</dbReference>
<evidence type="ECO:0000313" key="9">
    <source>
        <dbReference type="EMBL" id="SSA36210.1"/>
    </source>
</evidence>
<name>A0A2Y8ZUX1_9MICO</name>
<dbReference type="SUPFAM" id="SSF158694">
    <property type="entry name" value="UraD-Like"/>
    <property type="match status" value="1"/>
</dbReference>
<keyword evidence="4" id="KW-0659">Purine metabolism</keyword>
<dbReference type="InterPro" id="IPR036778">
    <property type="entry name" value="OHCU_decarboxylase_sf"/>
</dbReference>
<proteinExistence type="predicted"/>
<dbReference type="NCBIfam" id="NF010372">
    <property type="entry name" value="PRK13798.1"/>
    <property type="match status" value="1"/>
</dbReference>
<sequence>MSESLELGAFNALPAAEASAWLEHLCSSPRWAAEVAAGRPYADRAAVLEASDAVFAGLGPADLDAALAGHPRIGATVSAQGHSADLSRAEQSSMGSADDQVKAALREGNIAYERRFDRVFLIRAAGRSPHEMLAELQRRLDNDDDTEIAEVREQLRQITRLRLQGAL</sequence>
<evidence type="ECO:0000256" key="6">
    <source>
        <dbReference type="ARBA" id="ARBA00023239"/>
    </source>
</evidence>
<dbReference type="RefSeq" id="WP_109688014.1">
    <property type="nucleotide sequence ID" value="NZ_QGDN01000001.1"/>
</dbReference>
<dbReference type="InterPro" id="IPR017595">
    <property type="entry name" value="OHCU_decarboxylase-2"/>
</dbReference>
<keyword evidence="5" id="KW-0210">Decarboxylase</keyword>
<evidence type="ECO:0000256" key="4">
    <source>
        <dbReference type="ARBA" id="ARBA00022631"/>
    </source>
</evidence>
<evidence type="ECO:0000313" key="10">
    <source>
        <dbReference type="Proteomes" id="UP000250028"/>
    </source>
</evidence>
<feature type="domain" description="Oxo-4-hydroxy-4-carboxy-5-ureidoimidazoline decarboxylase" evidence="8">
    <location>
        <begin position="11"/>
        <end position="164"/>
    </location>
</feature>
<dbReference type="GO" id="GO:0006144">
    <property type="term" value="P:purine nucleobase metabolic process"/>
    <property type="evidence" value="ECO:0007669"/>
    <property type="project" value="UniProtKB-KW"/>
</dbReference>
<dbReference type="Pfam" id="PF09349">
    <property type="entry name" value="OHCU_decarbox"/>
    <property type="match status" value="1"/>
</dbReference>
<evidence type="ECO:0000259" key="8">
    <source>
        <dbReference type="Pfam" id="PF09349"/>
    </source>
</evidence>
<evidence type="ECO:0000256" key="1">
    <source>
        <dbReference type="ARBA" id="ARBA00001163"/>
    </source>
</evidence>
<keyword evidence="10" id="KW-1185">Reference proteome</keyword>
<dbReference type="OrthoDB" id="5243781at2"/>
<dbReference type="AlphaFoldDB" id="A0A2Y8ZUX1"/>
<keyword evidence="6" id="KW-0456">Lyase</keyword>
<dbReference type="Proteomes" id="UP000250028">
    <property type="component" value="Unassembled WGS sequence"/>
</dbReference>
<evidence type="ECO:0000256" key="5">
    <source>
        <dbReference type="ARBA" id="ARBA00022793"/>
    </source>
</evidence>